<dbReference type="Proteomes" id="UP001155128">
    <property type="component" value="Unassembled WGS sequence"/>
</dbReference>
<protein>
    <submittedName>
        <fullName evidence="2">Type VI secretion system tube protein Hcp</fullName>
    </submittedName>
</protein>
<reference evidence="2" key="1">
    <citation type="submission" date="2022-06" db="EMBL/GenBank/DDBJ databases">
        <title>Sphingomicrobium sedimins sp. nov., a marine bacterium isolated from tidal flat.</title>
        <authorList>
            <person name="Kim C.-H."/>
            <person name="Yoo Y."/>
            <person name="Kim J.-J."/>
        </authorList>
    </citation>
    <scope>NUCLEOTIDE SEQUENCE</scope>
    <source>
        <strain evidence="2">GRR-S6-50</strain>
    </source>
</reference>
<dbReference type="InterPro" id="IPR008514">
    <property type="entry name" value="T6SS_Hcp"/>
</dbReference>
<dbReference type="InterPro" id="IPR036624">
    <property type="entry name" value="Hcp1-lik_sf"/>
</dbReference>
<dbReference type="EMBL" id="JAMSHT010000001">
    <property type="protein sequence ID" value="MCM8557282.1"/>
    <property type="molecule type" value="Genomic_DNA"/>
</dbReference>
<dbReference type="Pfam" id="PF05638">
    <property type="entry name" value="T6SS_HCP"/>
    <property type="match status" value="1"/>
</dbReference>
<evidence type="ECO:0000313" key="2">
    <source>
        <dbReference type="EMBL" id="MCM8557282.1"/>
    </source>
</evidence>
<organism evidence="2 3">
    <name type="scientific">Sphingomicrobium sediminis</name>
    <dbReference type="NCBI Taxonomy" id="2950949"/>
    <lineage>
        <taxon>Bacteria</taxon>
        <taxon>Pseudomonadati</taxon>
        <taxon>Pseudomonadota</taxon>
        <taxon>Alphaproteobacteria</taxon>
        <taxon>Sphingomonadales</taxon>
        <taxon>Sphingomonadaceae</taxon>
        <taxon>Sphingomicrobium</taxon>
    </lineage>
</organism>
<evidence type="ECO:0000313" key="3">
    <source>
        <dbReference type="Proteomes" id="UP001155128"/>
    </source>
</evidence>
<feature type="chain" id="PRO_5040784254" evidence="1">
    <location>
        <begin position="25"/>
        <end position="291"/>
    </location>
</feature>
<keyword evidence="3" id="KW-1185">Reference proteome</keyword>
<accession>A0A9X2EKX0</accession>
<dbReference type="AlphaFoldDB" id="A0A9X2EKX0"/>
<name>A0A9X2EKX0_9SPHN</name>
<sequence length="291" mass="31455">MTIKTMRTMLAATAVLALTAPAMAGPGYLKIGDIQGESERTGGTEAHDEWIEVQSISWATMGDLLREVDALDPDDDGDGIDSMTRGQEFKVNRIEMSIVAPDGEGDGDMDVETVRRERGSGMATGKRQHKPFTVIKEIDKASPQLARSADAGGNGEVVETQRRVIIKEVGKRDAEAGEDGEVRREVRIRREVDRASPDMARGEIDKSTPILMASGQFATCEVGAKMDALSVRDGDDTYVLTDAMVTACMGSTSSDRPTEEVAFYYNKIAFSYGSRALHQPGGSATGATRRR</sequence>
<dbReference type="SUPFAM" id="SSF141452">
    <property type="entry name" value="Hcp1-like"/>
    <property type="match status" value="1"/>
</dbReference>
<proteinExistence type="predicted"/>
<gene>
    <name evidence="2" type="ORF">NDO55_05545</name>
</gene>
<comment type="caution">
    <text evidence="2">The sequence shown here is derived from an EMBL/GenBank/DDBJ whole genome shotgun (WGS) entry which is preliminary data.</text>
</comment>
<dbReference type="RefSeq" id="WP_252113221.1">
    <property type="nucleotide sequence ID" value="NZ_JAMSHT010000001.1"/>
</dbReference>
<keyword evidence="1" id="KW-0732">Signal</keyword>
<feature type="signal peptide" evidence="1">
    <location>
        <begin position="1"/>
        <end position="24"/>
    </location>
</feature>
<evidence type="ECO:0000256" key="1">
    <source>
        <dbReference type="SAM" id="SignalP"/>
    </source>
</evidence>
<dbReference type="Gene3D" id="2.30.110.20">
    <property type="entry name" value="Hcp1-like"/>
    <property type="match status" value="2"/>
</dbReference>